<dbReference type="AlphaFoldDB" id="A0A6A5Y678"/>
<evidence type="ECO:0000313" key="4">
    <source>
        <dbReference type="Proteomes" id="UP000799778"/>
    </source>
</evidence>
<dbReference type="PANTHER" id="PTHR43795">
    <property type="entry name" value="BIFUNCTIONAL ASPARTATE AMINOTRANSFERASE AND GLUTAMATE/ASPARTATE-PREPHENATE AMINOTRANSFERASE-RELATED"/>
    <property type="match status" value="1"/>
</dbReference>
<evidence type="ECO:0000259" key="2">
    <source>
        <dbReference type="Pfam" id="PF00155"/>
    </source>
</evidence>
<dbReference type="InterPro" id="IPR050478">
    <property type="entry name" value="Ethylene_sulfur-biosynth"/>
</dbReference>
<dbReference type="GO" id="GO:0008483">
    <property type="term" value="F:transaminase activity"/>
    <property type="evidence" value="ECO:0007669"/>
    <property type="project" value="TreeGrafter"/>
</dbReference>
<keyword evidence="4" id="KW-1185">Reference proteome</keyword>
<dbReference type="Gene3D" id="3.40.640.10">
    <property type="entry name" value="Type I PLP-dependent aspartate aminotransferase-like (Major domain)"/>
    <property type="match status" value="1"/>
</dbReference>
<feature type="domain" description="Aminotransferase class I/classII large" evidence="2">
    <location>
        <begin position="50"/>
        <end position="432"/>
    </location>
</feature>
<keyword evidence="3" id="KW-0808">Transferase</keyword>
<dbReference type="OrthoDB" id="7042322at2759"/>
<dbReference type="GeneID" id="54287163"/>
<dbReference type="GO" id="GO:0030170">
    <property type="term" value="F:pyridoxal phosphate binding"/>
    <property type="evidence" value="ECO:0007669"/>
    <property type="project" value="InterPro"/>
</dbReference>
<dbReference type="InterPro" id="IPR015421">
    <property type="entry name" value="PyrdxlP-dep_Trfase_major"/>
</dbReference>
<dbReference type="SUPFAM" id="SSF53383">
    <property type="entry name" value="PLP-dependent transferases"/>
    <property type="match status" value="1"/>
</dbReference>
<proteinExistence type="predicted"/>
<accession>A0A6A5Y678</accession>
<dbReference type="Proteomes" id="UP000799778">
    <property type="component" value="Unassembled WGS sequence"/>
</dbReference>
<gene>
    <name evidence="3" type="ORF">BU24DRAFT_429766</name>
</gene>
<name>A0A6A5Y678_9PLEO</name>
<dbReference type="CDD" id="cd00609">
    <property type="entry name" value="AAT_like"/>
    <property type="match status" value="1"/>
</dbReference>
<evidence type="ECO:0000256" key="1">
    <source>
        <dbReference type="ARBA" id="ARBA00022898"/>
    </source>
</evidence>
<protein>
    <submittedName>
        <fullName evidence="3">PLP-dependent transferase</fullName>
    </submittedName>
</protein>
<dbReference type="InterPro" id="IPR004839">
    <property type="entry name" value="Aminotransferase_I/II_large"/>
</dbReference>
<dbReference type="EMBL" id="ML978066">
    <property type="protein sequence ID" value="KAF2020809.1"/>
    <property type="molecule type" value="Genomic_DNA"/>
</dbReference>
<dbReference type="PRINTS" id="PR00753">
    <property type="entry name" value="ACCSYNTHASE"/>
</dbReference>
<organism evidence="3 4">
    <name type="scientific">Aaosphaeria arxii CBS 175.79</name>
    <dbReference type="NCBI Taxonomy" id="1450172"/>
    <lineage>
        <taxon>Eukaryota</taxon>
        <taxon>Fungi</taxon>
        <taxon>Dikarya</taxon>
        <taxon>Ascomycota</taxon>
        <taxon>Pezizomycotina</taxon>
        <taxon>Dothideomycetes</taxon>
        <taxon>Pleosporomycetidae</taxon>
        <taxon>Pleosporales</taxon>
        <taxon>Pleosporales incertae sedis</taxon>
        <taxon>Aaosphaeria</taxon>
    </lineage>
</organism>
<evidence type="ECO:0000313" key="3">
    <source>
        <dbReference type="EMBL" id="KAF2020809.1"/>
    </source>
</evidence>
<dbReference type="InterPro" id="IPR015422">
    <property type="entry name" value="PyrdxlP-dep_Trfase_small"/>
</dbReference>
<reference evidence="3" key="1">
    <citation type="journal article" date="2020" name="Stud. Mycol.">
        <title>101 Dothideomycetes genomes: a test case for predicting lifestyles and emergence of pathogens.</title>
        <authorList>
            <person name="Haridas S."/>
            <person name="Albert R."/>
            <person name="Binder M."/>
            <person name="Bloem J."/>
            <person name="Labutti K."/>
            <person name="Salamov A."/>
            <person name="Andreopoulos B."/>
            <person name="Baker S."/>
            <person name="Barry K."/>
            <person name="Bills G."/>
            <person name="Bluhm B."/>
            <person name="Cannon C."/>
            <person name="Castanera R."/>
            <person name="Culley D."/>
            <person name="Daum C."/>
            <person name="Ezra D."/>
            <person name="Gonzalez J."/>
            <person name="Henrissat B."/>
            <person name="Kuo A."/>
            <person name="Liang C."/>
            <person name="Lipzen A."/>
            <person name="Lutzoni F."/>
            <person name="Magnuson J."/>
            <person name="Mondo S."/>
            <person name="Nolan M."/>
            <person name="Ohm R."/>
            <person name="Pangilinan J."/>
            <person name="Park H.-J."/>
            <person name="Ramirez L."/>
            <person name="Alfaro M."/>
            <person name="Sun H."/>
            <person name="Tritt A."/>
            <person name="Yoshinaga Y."/>
            <person name="Zwiers L.-H."/>
            <person name="Turgeon B."/>
            <person name="Goodwin S."/>
            <person name="Spatafora J."/>
            <person name="Crous P."/>
            <person name="Grigoriev I."/>
        </authorList>
    </citation>
    <scope>NUCLEOTIDE SEQUENCE</scope>
    <source>
        <strain evidence="3">CBS 175.79</strain>
    </source>
</reference>
<dbReference type="RefSeq" id="XP_033389148.1">
    <property type="nucleotide sequence ID" value="XM_033529766.1"/>
</dbReference>
<sequence length="449" mass="49420">MSSSQTSSLGQRGVALASGPNLRDKATDILARQWDPVTNPDGAVNIGTAENHLMIEEVAESIRSKNALNSEVLDYGEGPWGTQRLRNAMARFMNRHFHPHVPIDPEYLTFANGCNPIFNMLGLVLGDPGDGILLTRPSYIAFASGLGLVANMKPIYVPFHPLSFQFSPTSTSAYSNTLQTASSTHGIRTRALILCNPHNPLGRCYPITTLIAILKFCSFHGLHLISDEIYAMSVYPTSTSPDATPFTSILAVPDLASYIDPDYVHVLYGLSKDFCAGGMRLGCLYTTNGALRRAVSAVSEFHWPGGIDQVVAATVLEDEEWVDGFLERSRRRLGVASGFAKGLLREVGIEWEEGDGGVNAGFFLWVDLRRWVVRDGEDGDDGWEGERRLVERMKAEKVFLTAGRAQGSSEPGWFRFVFSREERVVREGIKRLVKCLEGIKADMDKEKGG</sequence>
<dbReference type="PANTHER" id="PTHR43795:SF39">
    <property type="entry name" value="AMINOTRANSFERASE CLASS I_CLASSII DOMAIN-CONTAINING PROTEIN"/>
    <property type="match status" value="1"/>
</dbReference>
<dbReference type="Pfam" id="PF00155">
    <property type="entry name" value="Aminotran_1_2"/>
    <property type="match status" value="1"/>
</dbReference>
<dbReference type="Gene3D" id="3.90.1150.10">
    <property type="entry name" value="Aspartate Aminotransferase, domain 1"/>
    <property type="match status" value="1"/>
</dbReference>
<dbReference type="GO" id="GO:0006520">
    <property type="term" value="P:amino acid metabolic process"/>
    <property type="evidence" value="ECO:0007669"/>
    <property type="project" value="TreeGrafter"/>
</dbReference>
<dbReference type="InterPro" id="IPR015424">
    <property type="entry name" value="PyrdxlP-dep_Trfase"/>
</dbReference>
<keyword evidence="1" id="KW-0663">Pyridoxal phosphate</keyword>